<keyword evidence="10" id="KW-1185">Reference proteome</keyword>
<keyword evidence="4" id="KW-0812">Transmembrane</keyword>
<organism evidence="9 10">
    <name type="scientific">Staurois parvus</name>
    <dbReference type="NCBI Taxonomy" id="386267"/>
    <lineage>
        <taxon>Eukaryota</taxon>
        <taxon>Metazoa</taxon>
        <taxon>Chordata</taxon>
        <taxon>Craniata</taxon>
        <taxon>Vertebrata</taxon>
        <taxon>Euteleostomi</taxon>
        <taxon>Amphibia</taxon>
        <taxon>Batrachia</taxon>
        <taxon>Anura</taxon>
        <taxon>Neobatrachia</taxon>
        <taxon>Ranoidea</taxon>
        <taxon>Ranidae</taxon>
        <taxon>Staurois</taxon>
    </lineage>
</organism>
<sequence>MSPAPGAEMESLIMEPDKSGCKDSGEKDNMVENPSETAIEAAVIQSDSPQDSGNPKDGKLPQPEKESAGESKMSSSEVVETSPSIKMNSQCAEDNHTSNNNKELETEFLRLSLGFKCDIFTLDKRLRLEERSRDLAEENLRKELASCKKLLEALIPLCEDDNQTNEIVKKLEKSLQFLSQHTARVASRAEMLGAIHQESRVSKAVEVMIQHVENLKRMYATEHAELEELREAMQQSDRSSCTTDRDDSLKLASSLASKVSPARRVSMPAYTRGIGTTSAMDIFGGDKLDNKMHRRSNSWKLVGSRQNDGRPTLQRFMDNYTRPEQAEENSIKEDEPNTELVEEIKEERVRKFSLKTPCPTKPESKYSRVWSWTSNMRQSITNINKPLVICIVAAFFICDTCWFPDRPVLPQTGRRSPCWSWCLVDFHPAVTVAIHRAPAQWAPSSM</sequence>
<evidence type="ECO:0008006" key="11">
    <source>
        <dbReference type="Google" id="ProtNLM"/>
    </source>
</evidence>
<protein>
    <recommendedName>
        <fullName evidence="11">Lymphoid-restricted membrane protein</fullName>
    </recommendedName>
</protein>
<reference evidence="9" key="1">
    <citation type="submission" date="2023-05" db="EMBL/GenBank/DDBJ databases">
        <authorList>
            <person name="Stuckert A."/>
        </authorList>
    </citation>
    <scope>NUCLEOTIDE SEQUENCE</scope>
</reference>
<dbReference type="InterPro" id="IPR008677">
    <property type="entry name" value="MRVI1"/>
</dbReference>
<evidence type="ECO:0000256" key="4">
    <source>
        <dbReference type="ARBA" id="ARBA00022692"/>
    </source>
</evidence>
<evidence type="ECO:0000313" key="10">
    <source>
        <dbReference type="Proteomes" id="UP001162483"/>
    </source>
</evidence>
<dbReference type="Proteomes" id="UP001162483">
    <property type="component" value="Unassembled WGS sequence"/>
</dbReference>
<evidence type="ECO:0000256" key="1">
    <source>
        <dbReference type="ARBA" id="ARBA00004167"/>
    </source>
</evidence>
<keyword evidence="7" id="KW-0472">Membrane</keyword>
<name>A0ABN9B431_9NEOB</name>
<gene>
    <name evidence="9" type="ORF">SPARVUS_LOCUS2098225</name>
</gene>
<proteinExistence type="predicted"/>
<evidence type="ECO:0000256" key="7">
    <source>
        <dbReference type="ARBA" id="ARBA00023136"/>
    </source>
</evidence>
<evidence type="ECO:0000256" key="3">
    <source>
        <dbReference type="ARBA" id="ARBA00022490"/>
    </source>
</evidence>
<evidence type="ECO:0000256" key="5">
    <source>
        <dbReference type="ARBA" id="ARBA00022989"/>
    </source>
</evidence>
<feature type="region of interest" description="Disordered" evidence="8">
    <location>
        <begin position="1"/>
        <end position="98"/>
    </location>
</feature>
<comment type="subcellular location">
    <subcellularLocation>
        <location evidence="2">Cytoplasm</location>
    </subcellularLocation>
    <subcellularLocation>
        <location evidence="1">Membrane</location>
        <topology evidence="1">Single-pass membrane protein</topology>
    </subcellularLocation>
</comment>
<keyword evidence="5" id="KW-1133">Transmembrane helix</keyword>
<feature type="compositionally biased region" description="Basic and acidic residues" evidence="8">
    <location>
        <begin position="54"/>
        <end position="69"/>
    </location>
</feature>
<dbReference type="Pfam" id="PF05781">
    <property type="entry name" value="MRVI1"/>
    <property type="match status" value="1"/>
</dbReference>
<evidence type="ECO:0000313" key="9">
    <source>
        <dbReference type="EMBL" id="CAI9542458.1"/>
    </source>
</evidence>
<keyword evidence="3" id="KW-0963">Cytoplasm</keyword>
<feature type="compositionally biased region" description="Polar residues" evidence="8">
    <location>
        <begin position="72"/>
        <end position="98"/>
    </location>
</feature>
<dbReference type="EMBL" id="CATNWA010002250">
    <property type="protein sequence ID" value="CAI9542458.1"/>
    <property type="molecule type" value="Genomic_DNA"/>
</dbReference>
<feature type="non-terminal residue" evidence="9">
    <location>
        <position position="446"/>
    </location>
</feature>
<evidence type="ECO:0000256" key="8">
    <source>
        <dbReference type="SAM" id="MobiDB-lite"/>
    </source>
</evidence>
<dbReference type="PANTHER" id="PTHR15352">
    <property type="entry name" value="LYMPHOID-RESTRICTED MEMBRANE PROTEIN, JAW1"/>
    <property type="match status" value="1"/>
</dbReference>
<accession>A0ABN9B431</accession>
<comment type="caution">
    <text evidence="9">The sequence shown here is derived from an EMBL/GenBank/DDBJ whole genome shotgun (WGS) entry which is preliminary data.</text>
</comment>
<dbReference type="PANTHER" id="PTHR15352:SF3">
    <property type="entry name" value="INOSITOL 1,4,5-TRIPHOSPHATE RECEPTOR ASSOCIATED 2"/>
    <property type="match status" value="1"/>
</dbReference>
<evidence type="ECO:0000256" key="2">
    <source>
        <dbReference type="ARBA" id="ARBA00004496"/>
    </source>
</evidence>
<evidence type="ECO:0000256" key="6">
    <source>
        <dbReference type="ARBA" id="ARBA00023054"/>
    </source>
</evidence>
<keyword evidence="6" id="KW-0175">Coiled coil</keyword>
<feature type="compositionally biased region" description="Basic and acidic residues" evidence="8">
    <location>
        <begin position="15"/>
        <end position="30"/>
    </location>
</feature>